<dbReference type="AlphaFoldDB" id="L9JDR6"/>
<keyword evidence="3" id="KW-0678">Repressor</keyword>
<dbReference type="InterPro" id="IPR047531">
    <property type="entry name" value="SAM_Scm-like"/>
</dbReference>
<dbReference type="PANTHER" id="PTHR12247">
    <property type="entry name" value="POLYCOMB GROUP PROTEIN"/>
    <property type="match status" value="1"/>
</dbReference>
<reference evidence="10" key="1">
    <citation type="submission" date="2012-07" db="EMBL/GenBank/DDBJ databases">
        <title>Genome of the Chinese tree shrew, a rising model animal genetically related to primates.</title>
        <authorList>
            <person name="Zhang G."/>
            <person name="Fan Y."/>
            <person name="Yao Y."/>
            <person name="Huang Z."/>
        </authorList>
    </citation>
    <scope>NUCLEOTIDE SEQUENCE [LARGE SCALE GENOMIC DNA]</scope>
</reference>
<dbReference type="Gene3D" id="1.10.150.50">
    <property type="entry name" value="Transcription Factor, Ets-1"/>
    <property type="match status" value="1"/>
</dbReference>
<feature type="region of interest" description="Disordered" evidence="7">
    <location>
        <begin position="66"/>
        <end position="124"/>
    </location>
</feature>
<dbReference type="GO" id="GO:0042393">
    <property type="term" value="F:histone binding"/>
    <property type="evidence" value="ECO:0007669"/>
    <property type="project" value="TreeGrafter"/>
</dbReference>
<dbReference type="SUPFAM" id="SSF47769">
    <property type="entry name" value="SAM/Pointed domain"/>
    <property type="match status" value="1"/>
</dbReference>
<dbReference type="InterPro" id="IPR001660">
    <property type="entry name" value="SAM"/>
</dbReference>
<dbReference type="GO" id="GO:0005634">
    <property type="term" value="C:nucleus"/>
    <property type="evidence" value="ECO:0007669"/>
    <property type="project" value="UniProtKB-SubCell"/>
</dbReference>
<evidence type="ECO:0000256" key="2">
    <source>
        <dbReference type="ARBA" id="ARBA00008469"/>
    </source>
</evidence>
<evidence type="ECO:0000259" key="8">
    <source>
        <dbReference type="SMART" id="SM00454"/>
    </source>
</evidence>
<feature type="compositionally biased region" description="Low complexity" evidence="7">
    <location>
        <begin position="91"/>
        <end position="106"/>
    </location>
</feature>
<dbReference type="InterPro" id="IPR050548">
    <property type="entry name" value="PcG_chromatin_remod_factors"/>
</dbReference>
<organism evidence="9 10">
    <name type="scientific">Tupaia chinensis</name>
    <name type="common">Chinese tree shrew</name>
    <name type="synonym">Tupaia belangeri chinensis</name>
    <dbReference type="NCBI Taxonomy" id="246437"/>
    <lineage>
        <taxon>Eukaryota</taxon>
        <taxon>Metazoa</taxon>
        <taxon>Chordata</taxon>
        <taxon>Craniata</taxon>
        <taxon>Vertebrata</taxon>
        <taxon>Euteleostomi</taxon>
        <taxon>Mammalia</taxon>
        <taxon>Eutheria</taxon>
        <taxon>Euarchontoglires</taxon>
        <taxon>Scandentia</taxon>
        <taxon>Tupaiidae</taxon>
        <taxon>Tupaia</taxon>
    </lineage>
</organism>
<dbReference type="GO" id="GO:0045892">
    <property type="term" value="P:negative regulation of DNA-templated transcription"/>
    <property type="evidence" value="ECO:0007669"/>
    <property type="project" value="TreeGrafter"/>
</dbReference>
<keyword evidence="10" id="KW-1185">Reference proteome</keyword>
<feature type="compositionally biased region" description="Polar residues" evidence="7">
    <location>
        <begin position="66"/>
        <end position="77"/>
    </location>
</feature>
<dbReference type="InterPro" id="IPR013761">
    <property type="entry name" value="SAM/pointed_sf"/>
</dbReference>
<dbReference type="STRING" id="246437.L9JDR6"/>
<dbReference type="FunCoup" id="L9JDR6">
    <property type="interactions" value="152"/>
</dbReference>
<evidence type="ECO:0000256" key="6">
    <source>
        <dbReference type="ARBA" id="ARBA00023242"/>
    </source>
</evidence>
<protein>
    <submittedName>
        <fullName evidence="9">Sex comb on midleg-like protein 2</fullName>
    </submittedName>
</protein>
<evidence type="ECO:0000256" key="7">
    <source>
        <dbReference type="SAM" id="MobiDB-lite"/>
    </source>
</evidence>
<keyword evidence="5" id="KW-0804">Transcription</keyword>
<evidence type="ECO:0000256" key="5">
    <source>
        <dbReference type="ARBA" id="ARBA00023163"/>
    </source>
</evidence>
<dbReference type="CDD" id="cd09578">
    <property type="entry name" value="SAM_Scm"/>
    <property type="match status" value="1"/>
</dbReference>
<keyword evidence="6" id="KW-0539">Nucleus</keyword>
<sequence length="258" mass="29481">MNLPQIKTRISTYEEEEDDNTVLYAYEPNAKYINKKPLGYAFKNYNYLLAKKMRYRKMKKREAMSSFSYPESYSPTTPVGRREIDSQSNNEETSYQSQEYQEPEQSSPHREFERPTPTQSPLPASFFPSQGYQPYFTSDDVVPGTSAVSCFASPGAHSGSSMLSSPSFIAVPDPSVLKQGFSKDPSTWSVEEVIQFMRHTDPQISGPLADLFRQHDIDGKALLLLKNDMMMQYMGLKLGTVVKLSHYVDKLKEKHFNF</sequence>
<gene>
    <name evidence="9" type="ORF">TREES_T100005624</name>
</gene>
<keyword evidence="4" id="KW-0805">Transcription regulation</keyword>
<dbReference type="GO" id="GO:0003682">
    <property type="term" value="F:chromatin binding"/>
    <property type="evidence" value="ECO:0007669"/>
    <property type="project" value="TreeGrafter"/>
</dbReference>
<comment type="similarity">
    <text evidence="2">Belongs to the SCM family.</text>
</comment>
<evidence type="ECO:0000256" key="4">
    <source>
        <dbReference type="ARBA" id="ARBA00023015"/>
    </source>
</evidence>
<evidence type="ECO:0000313" key="10">
    <source>
        <dbReference type="Proteomes" id="UP000011518"/>
    </source>
</evidence>
<accession>L9JDR6</accession>
<dbReference type="EMBL" id="KB321027">
    <property type="protein sequence ID" value="ELW48736.1"/>
    <property type="molecule type" value="Genomic_DNA"/>
</dbReference>
<proteinExistence type="inferred from homology"/>
<feature type="domain" description="SAM" evidence="8">
    <location>
        <begin position="185"/>
        <end position="254"/>
    </location>
</feature>
<dbReference type="Pfam" id="PF00536">
    <property type="entry name" value="SAM_1"/>
    <property type="match status" value="1"/>
</dbReference>
<dbReference type="PANTHER" id="PTHR12247:SF128">
    <property type="entry name" value="SEX COMB ON MIDLEG-LIKE PROTEIN 1"/>
    <property type="match status" value="1"/>
</dbReference>
<evidence type="ECO:0000313" key="9">
    <source>
        <dbReference type="EMBL" id="ELW48736.1"/>
    </source>
</evidence>
<reference evidence="10" key="2">
    <citation type="journal article" date="2013" name="Nat. Commun.">
        <title>Genome of the Chinese tree shrew.</title>
        <authorList>
            <person name="Fan Y."/>
            <person name="Huang Z.Y."/>
            <person name="Cao C.C."/>
            <person name="Chen C.S."/>
            <person name="Chen Y.X."/>
            <person name="Fan D.D."/>
            <person name="He J."/>
            <person name="Hou H.L."/>
            <person name="Hu L."/>
            <person name="Hu X.T."/>
            <person name="Jiang X.T."/>
            <person name="Lai R."/>
            <person name="Lang Y.S."/>
            <person name="Liang B."/>
            <person name="Liao S.G."/>
            <person name="Mu D."/>
            <person name="Ma Y.Y."/>
            <person name="Niu Y.Y."/>
            <person name="Sun X.Q."/>
            <person name="Xia J.Q."/>
            <person name="Xiao J."/>
            <person name="Xiong Z.Q."/>
            <person name="Xu L."/>
            <person name="Yang L."/>
            <person name="Zhang Y."/>
            <person name="Zhao W."/>
            <person name="Zhao X.D."/>
            <person name="Zheng Y.T."/>
            <person name="Zhou J.M."/>
            <person name="Zhu Y.B."/>
            <person name="Zhang G.J."/>
            <person name="Wang J."/>
            <person name="Yao Y.G."/>
        </authorList>
    </citation>
    <scope>NUCLEOTIDE SEQUENCE [LARGE SCALE GENOMIC DNA]</scope>
</reference>
<dbReference type="SMART" id="SM00454">
    <property type="entry name" value="SAM"/>
    <property type="match status" value="1"/>
</dbReference>
<evidence type="ECO:0000256" key="1">
    <source>
        <dbReference type="ARBA" id="ARBA00004123"/>
    </source>
</evidence>
<comment type="subcellular location">
    <subcellularLocation>
        <location evidence="1">Nucleus</location>
    </subcellularLocation>
</comment>
<evidence type="ECO:0000256" key="3">
    <source>
        <dbReference type="ARBA" id="ARBA00022491"/>
    </source>
</evidence>
<name>L9JDR6_TUPCH</name>
<dbReference type="InParanoid" id="L9JDR6"/>
<dbReference type="Proteomes" id="UP000011518">
    <property type="component" value="Unassembled WGS sequence"/>
</dbReference>